<reference evidence="3" key="1">
    <citation type="submission" date="2016-04" db="EMBL/GenBank/DDBJ databases">
        <title>Comparative genomics of biotechnologically important yeasts.</title>
        <authorList>
            <consortium name="DOE Joint Genome Institute"/>
            <person name="Riley R."/>
            <person name="Haridas S."/>
            <person name="Wolfe K.H."/>
            <person name="Lopes M.R."/>
            <person name="Hittinger C.T."/>
            <person name="Goker M."/>
            <person name="Salamov A."/>
            <person name="Wisecaver J."/>
            <person name="Long T.M."/>
            <person name="Aerts A.L."/>
            <person name="Barry K."/>
            <person name="Choi C."/>
            <person name="Clum A."/>
            <person name="Coughlan A.Y."/>
            <person name="Deshpande S."/>
            <person name="Douglass A.P."/>
            <person name="Hanson S.J."/>
            <person name="Klenk H.-P."/>
            <person name="Labutti K."/>
            <person name="Lapidus A."/>
            <person name="Lindquist E."/>
            <person name="Lipzen A."/>
            <person name="Meier-Kolthoff J.P."/>
            <person name="Ohm R.A."/>
            <person name="Otillar R.P."/>
            <person name="Pangilinan J."/>
            <person name="Peng Y."/>
            <person name="Rokas A."/>
            <person name="Rosa C.A."/>
            <person name="Scheuner C."/>
            <person name="Sibirny A.A."/>
            <person name="Slot J.C."/>
            <person name="Stielow J.B."/>
            <person name="Sun H."/>
            <person name="Kurtzman C.P."/>
            <person name="Blackwell M."/>
            <person name="Grigoriev I.V."/>
            <person name="Jeffries T.W."/>
        </authorList>
    </citation>
    <scope>NUCLEOTIDE SEQUENCE [LARGE SCALE GENOMIC DNA]</scope>
    <source>
        <strain evidence="3">NRRL YB-2248</strain>
    </source>
</reference>
<name>A0A1E4T7Z6_9ASCO</name>
<evidence type="ECO:0000313" key="3">
    <source>
        <dbReference type="Proteomes" id="UP000094801"/>
    </source>
</evidence>
<keyword evidence="3" id="KW-1185">Reference proteome</keyword>
<organism evidence="2 3">
    <name type="scientific">[Candida] arabinofermentans NRRL YB-2248</name>
    <dbReference type="NCBI Taxonomy" id="983967"/>
    <lineage>
        <taxon>Eukaryota</taxon>
        <taxon>Fungi</taxon>
        <taxon>Dikarya</taxon>
        <taxon>Ascomycota</taxon>
        <taxon>Saccharomycotina</taxon>
        <taxon>Pichiomycetes</taxon>
        <taxon>Pichiales</taxon>
        <taxon>Pichiaceae</taxon>
        <taxon>Ogataea</taxon>
        <taxon>Ogataea/Candida clade</taxon>
    </lineage>
</organism>
<evidence type="ECO:0000313" key="2">
    <source>
        <dbReference type="EMBL" id="ODV87862.1"/>
    </source>
</evidence>
<sequence>MISKPTDIEYVIINPLSSREAGQYLANVMKEFKKEKVQRLVYAIDEWENVKFGKSNSTLLVVNKTKMQTNIEEKRLFNNHFSKALTAQVKAYSNYQNQLMELFANLKQLNMLINGKPALGPLFDTRETNLLKCIFDVIKSKSSAIRVVKPLDTSTGPRAPKPSTMSTEFSHYKQSECQPSELDDYSVDYTPYSTVSAKSIESKMGATPETAICVDEAAEDVTIGFKAKFTTRVNKVSMEKENGVRVDCYVKGPTDNWEEHSESRSTGDSKVWTAAKITRVINDLSNRHEATMSKLSDVLGKLYV</sequence>
<dbReference type="Proteomes" id="UP000094801">
    <property type="component" value="Unassembled WGS sequence"/>
</dbReference>
<evidence type="ECO:0000256" key="1">
    <source>
        <dbReference type="SAM" id="MobiDB-lite"/>
    </source>
</evidence>
<protein>
    <submittedName>
        <fullName evidence="2">Uncharacterized protein</fullName>
    </submittedName>
</protein>
<dbReference type="OrthoDB" id="3997872at2759"/>
<dbReference type="EMBL" id="KV453847">
    <property type="protein sequence ID" value="ODV87862.1"/>
    <property type="molecule type" value="Genomic_DNA"/>
</dbReference>
<gene>
    <name evidence="2" type="ORF">CANARDRAFT_26057</name>
</gene>
<dbReference type="AlphaFoldDB" id="A0A1E4T7Z6"/>
<feature type="region of interest" description="Disordered" evidence="1">
    <location>
        <begin position="151"/>
        <end position="177"/>
    </location>
</feature>
<accession>A0A1E4T7Z6</accession>
<proteinExistence type="predicted"/>